<feature type="transmembrane region" description="Helical" evidence="2">
    <location>
        <begin position="319"/>
        <end position="345"/>
    </location>
</feature>
<organism evidence="3 4">
    <name type="scientific">Ephemerocybe angulata</name>
    <dbReference type="NCBI Taxonomy" id="980116"/>
    <lineage>
        <taxon>Eukaryota</taxon>
        <taxon>Fungi</taxon>
        <taxon>Dikarya</taxon>
        <taxon>Basidiomycota</taxon>
        <taxon>Agaricomycotina</taxon>
        <taxon>Agaricomycetes</taxon>
        <taxon>Agaricomycetidae</taxon>
        <taxon>Agaricales</taxon>
        <taxon>Agaricineae</taxon>
        <taxon>Psathyrellaceae</taxon>
        <taxon>Ephemerocybe</taxon>
    </lineage>
</organism>
<dbReference type="AlphaFoldDB" id="A0A8H5F6Y8"/>
<protein>
    <submittedName>
        <fullName evidence="3">Uncharacterized protein</fullName>
    </submittedName>
</protein>
<dbReference type="Proteomes" id="UP000541558">
    <property type="component" value="Unassembled WGS sequence"/>
</dbReference>
<evidence type="ECO:0000256" key="2">
    <source>
        <dbReference type="SAM" id="Phobius"/>
    </source>
</evidence>
<dbReference type="OrthoDB" id="2684482at2759"/>
<proteinExistence type="predicted"/>
<accession>A0A8H5F6Y8</accession>
<feature type="transmembrane region" description="Helical" evidence="2">
    <location>
        <begin position="393"/>
        <end position="412"/>
    </location>
</feature>
<dbReference type="GO" id="GO:0005794">
    <property type="term" value="C:Golgi apparatus"/>
    <property type="evidence" value="ECO:0007669"/>
    <property type="project" value="TreeGrafter"/>
</dbReference>
<feature type="transmembrane region" description="Helical" evidence="2">
    <location>
        <begin position="34"/>
        <end position="55"/>
    </location>
</feature>
<dbReference type="EMBL" id="JAACJK010000163">
    <property type="protein sequence ID" value="KAF5325812.1"/>
    <property type="molecule type" value="Genomic_DNA"/>
</dbReference>
<keyword evidence="4" id="KW-1185">Reference proteome</keyword>
<feature type="transmembrane region" description="Helical" evidence="2">
    <location>
        <begin position="361"/>
        <end position="381"/>
    </location>
</feature>
<keyword evidence="2" id="KW-1133">Transmembrane helix</keyword>
<name>A0A8H5F6Y8_9AGAR</name>
<feature type="region of interest" description="Disordered" evidence="1">
    <location>
        <begin position="135"/>
        <end position="168"/>
    </location>
</feature>
<comment type="caution">
    <text evidence="3">The sequence shown here is derived from an EMBL/GenBank/DDBJ whole genome shotgun (WGS) entry which is preliminary data.</text>
</comment>
<feature type="transmembrane region" description="Helical" evidence="2">
    <location>
        <begin position="273"/>
        <end position="298"/>
    </location>
</feature>
<feature type="compositionally biased region" description="Low complexity" evidence="1">
    <location>
        <begin position="155"/>
        <end position="168"/>
    </location>
</feature>
<evidence type="ECO:0000313" key="3">
    <source>
        <dbReference type="EMBL" id="KAF5325812.1"/>
    </source>
</evidence>
<evidence type="ECO:0000256" key="1">
    <source>
        <dbReference type="SAM" id="MobiDB-lite"/>
    </source>
</evidence>
<feature type="compositionally biased region" description="Low complexity" evidence="1">
    <location>
        <begin position="649"/>
        <end position="677"/>
    </location>
</feature>
<feature type="region of interest" description="Disordered" evidence="1">
    <location>
        <begin position="613"/>
        <end position="721"/>
    </location>
</feature>
<feature type="transmembrane region" description="Helical" evidence="2">
    <location>
        <begin position="424"/>
        <end position="448"/>
    </location>
</feature>
<keyword evidence="2" id="KW-0812">Transmembrane</keyword>
<dbReference type="PANTHER" id="PTHR34391:SF2">
    <property type="entry name" value="TRP C-TERMINAL DOMAIN-CONTAINING PROTEIN"/>
    <property type="match status" value="1"/>
</dbReference>
<sequence length="721" mass="79058">MLHGRSRQYAKNLVSSTRVRLVYNRITHTRFTTLYFFFVLFSCLVLCSLQGVLLADNTTAVNILSNAVSTRSELPPHITFREDGGLKVCDNIPSDHDSECSTILDKDGNTFDRLDTIKAFAIGNPLERRSVTALISHRDDGDDDDDKYKSAKNGTQTTSASSTSSVPSSIELPYSLTCVYSLQWLEDNLRDSQREDVATLFFQVYLFTIGLVAILNESLPHLGAAFFGHILGGAWSASRVQSTRTLDTFYRNAIVPGACEGTDLLGSWWQLRLFHTIPVVAASGVSIIALGFLSWKLLRVYHRRTLSRVGASPAVHRMYGLVLLFSVGLQLASFFTLVSAAIWIAKIAQGTFKAFAKHSKLYLAAFIVISAVQLPWLIIGWQCVRRECKIRTFLFIGISALFVAVSSVMFASNLYRCIFMTWQFFSTVTVTAFIFLVFTAALGVICFLNYGKGLKQYLEVTEALEGEDFTPVYFPRKDAKVPPSQLAAQYENEKLETYNEKYQPDDIERALPSYQPQQQNLAQSKHKKQMPSLALSYASITRHKRGSSVYSDNLDSPIILSSSPPLISELAPPTPSMARRIKTRVSSWIASDVSSTKSDGNGAAIMEVARTANASSGRAGGGLPSGPGSVKVRTLVRPPPIAVPQTRISSYSMKQSSSPPSAFSTPGGLPSGASSGGINAPRSAPTRQSTVPSLNSRESVRRTLKKPPMSGVDLPAVPTRF</sequence>
<dbReference type="InterPro" id="IPR040410">
    <property type="entry name" value="UPF0658_Golgi"/>
</dbReference>
<keyword evidence="2" id="KW-0472">Membrane</keyword>
<dbReference type="PANTHER" id="PTHR34391">
    <property type="entry name" value="UPF0658 GOLGI APPARATUS MEMBRANE PROTEIN C1952.10C-RELATED"/>
    <property type="match status" value="1"/>
</dbReference>
<feature type="compositionally biased region" description="Polar residues" evidence="1">
    <location>
        <begin position="685"/>
        <end position="697"/>
    </location>
</feature>
<evidence type="ECO:0000313" key="4">
    <source>
        <dbReference type="Proteomes" id="UP000541558"/>
    </source>
</evidence>
<reference evidence="3 4" key="1">
    <citation type="journal article" date="2020" name="ISME J.">
        <title>Uncovering the hidden diversity of litter-decomposition mechanisms in mushroom-forming fungi.</title>
        <authorList>
            <person name="Floudas D."/>
            <person name="Bentzer J."/>
            <person name="Ahren D."/>
            <person name="Johansson T."/>
            <person name="Persson P."/>
            <person name="Tunlid A."/>
        </authorList>
    </citation>
    <scope>NUCLEOTIDE SEQUENCE [LARGE SCALE GENOMIC DNA]</scope>
    <source>
        <strain evidence="3 4">CBS 175.51</strain>
    </source>
</reference>
<feature type="transmembrane region" description="Helical" evidence="2">
    <location>
        <begin position="197"/>
        <end position="215"/>
    </location>
</feature>
<gene>
    <name evidence="3" type="ORF">D9611_000931</name>
</gene>